<proteinExistence type="predicted"/>
<organism evidence="4 5">
    <name type="scientific">Lasiosphaeria miniovina</name>
    <dbReference type="NCBI Taxonomy" id="1954250"/>
    <lineage>
        <taxon>Eukaryota</taxon>
        <taxon>Fungi</taxon>
        <taxon>Dikarya</taxon>
        <taxon>Ascomycota</taxon>
        <taxon>Pezizomycotina</taxon>
        <taxon>Sordariomycetes</taxon>
        <taxon>Sordariomycetidae</taxon>
        <taxon>Sordariales</taxon>
        <taxon>Lasiosphaeriaceae</taxon>
        <taxon>Lasiosphaeria</taxon>
    </lineage>
</organism>
<reference evidence="4" key="1">
    <citation type="submission" date="2023-06" db="EMBL/GenBank/DDBJ databases">
        <title>Genome-scale phylogeny and comparative genomics of the fungal order Sordariales.</title>
        <authorList>
            <consortium name="Lawrence Berkeley National Laboratory"/>
            <person name="Hensen N."/>
            <person name="Bonometti L."/>
            <person name="Westerberg I."/>
            <person name="Brannstrom I.O."/>
            <person name="Guillou S."/>
            <person name="Cros-Aarteil S."/>
            <person name="Calhoun S."/>
            <person name="Haridas S."/>
            <person name="Kuo A."/>
            <person name="Mondo S."/>
            <person name="Pangilinan J."/>
            <person name="Riley R."/>
            <person name="LaButti K."/>
            <person name="Andreopoulos B."/>
            <person name="Lipzen A."/>
            <person name="Chen C."/>
            <person name="Yanf M."/>
            <person name="Daum C."/>
            <person name="Ng V."/>
            <person name="Clum A."/>
            <person name="Steindorff A."/>
            <person name="Ohm R."/>
            <person name="Martin F."/>
            <person name="Silar P."/>
            <person name="Natvig D."/>
            <person name="Lalanne C."/>
            <person name="Gautier V."/>
            <person name="Ament-velasquez S.L."/>
            <person name="Kruys A."/>
            <person name="Hutchinson M.I."/>
            <person name="Powell A.J."/>
            <person name="Barry K."/>
            <person name="Miller A.N."/>
            <person name="Grigoriev I.V."/>
            <person name="Debuchy R."/>
            <person name="Gladieux P."/>
            <person name="Thoren M.H."/>
            <person name="Johannesson H."/>
        </authorList>
    </citation>
    <scope>NUCLEOTIDE SEQUENCE</scope>
    <source>
        <strain evidence="4">SMH2392-1A</strain>
    </source>
</reference>
<sequence length="382" mass="41538">MLNVLSLLGWSFLPNLVTGWVQAIYYGITIRAGEAKPQPGTPRYAEHRRRIHILVVSVYLAYTIYEADYELQRAGSFYGDLGVGLDATDREIKSRFRRLAATFHPDKVGKGGGDAAADMATDPDAVNTYFIHLKTASDTLLDPARRFAYDRFGPAAVGWGAQRCKTVRDYVTVGGQVLLAHYGVSAAALYGLGLLGYMDWGRYERWLAMAAMFAFEAHTMTRPGRPAVVDKLLNPLLALFAGGGSRVPYLPFQAITLARQLSITLSIALMQIGPLLTADTSGGQIATRRHGGGAGENDVALRQGLDRLEAVAKGLDSDASRLLDMEMAPYAGDGDMLAAMRSKVKEWLVQNTIRGDPMVRDALGRSLTKRRVDAPAGARGTR</sequence>
<dbReference type="InterPro" id="IPR001623">
    <property type="entry name" value="DnaJ_domain"/>
</dbReference>
<feature type="signal peptide" evidence="2">
    <location>
        <begin position="1"/>
        <end position="19"/>
    </location>
</feature>
<dbReference type="PANTHER" id="PTHR44360:SF1">
    <property type="entry name" value="DNAJ HOMOLOG SUBFAMILY B MEMBER 9"/>
    <property type="match status" value="1"/>
</dbReference>
<dbReference type="Gene3D" id="1.10.287.110">
    <property type="entry name" value="DnaJ domain"/>
    <property type="match status" value="1"/>
</dbReference>
<dbReference type="SUPFAM" id="SSF46565">
    <property type="entry name" value="Chaperone J-domain"/>
    <property type="match status" value="1"/>
</dbReference>
<dbReference type="GeneID" id="85328266"/>
<evidence type="ECO:0000256" key="2">
    <source>
        <dbReference type="SAM" id="SignalP"/>
    </source>
</evidence>
<dbReference type="PANTHER" id="PTHR44360">
    <property type="entry name" value="DNAJ HOMOLOG SUBFAMILY B MEMBER 9"/>
    <property type="match status" value="1"/>
</dbReference>
<feature type="domain" description="J" evidence="3">
    <location>
        <begin position="76"/>
        <end position="153"/>
    </location>
</feature>
<dbReference type="EMBL" id="JAUIRO010000002">
    <property type="protein sequence ID" value="KAK0728488.1"/>
    <property type="molecule type" value="Genomic_DNA"/>
</dbReference>
<evidence type="ECO:0000259" key="3">
    <source>
        <dbReference type="PROSITE" id="PS50076"/>
    </source>
</evidence>
<gene>
    <name evidence="4" type="ORF">B0T26DRAFT_748701</name>
</gene>
<evidence type="ECO:0000313" key="5">
    <source>
        <dbReference type="Proteomes" id="UP001172101"/>
    </source>
</evidence>
<dbReference type="PROSITE" id="PS50076">
    <property type="entry name" value="DNAJ_2"/>
    <property type="match status" value="1"/>
</dbReference>
<dbReference type="Proteomes" id="UP001172101">
    <property type="component" value="Unassembled WGS sequence"/>
</dbReference>
<dbReference type="AlphaFoldDB" id="A0AA40B6F7"/>
<accession>A0AA40B6F7</accession>
<keyword evidence="5" id="KW-1185">Reference proteome</keyword>
<keyword evidence="2" id="KW-0732">Signal</keyword>
<name>A0AA40B6F7_9PEZI</name>
<dbReference type="GO" id="GO:0051087">
    <property type="term" value="F:protein-folding chaperone binding"/>
    <property type="evidence" value="ECO:0007669"/>
    <property type="project" value="TreeGrafter"/>
</dbReference>
<dbReference type="GO" id="GO:0036503">
    <property type="term" value="P:ERAD pathway"/>
    <property type="evidence" value="ECO:0007669"/>
    <property type="project" value="TreeGrafter"/>
</dbReference>
<dbReference type="Pfam" id="PF00226">
    <property type="entry name" value="DnaJ"/>
    <property type="match status" value="1"/>
</dbReference>
<evidence type="ECO:0000313" key="4">
    <source>
        <dbReference type="EMBL" id="KAK0728488.1"/>
    </source>
</evidence>
<comment type="caution">
    <text evidence="4">The sequence shown here is derived from an EMBL/GenBank/DDBJ whole genome shotgun (WGS) entry which is preliminary data.</text>
</comment>
<dbReference type="InterPro" id="IPR036869">
    <property type="entry name" value="J_dom_sf"/>
</dbReference>
<dbReference type="GO" id="GO:0005783">
    <property type="term" value="C:endoplasmic reticulum"/>
    <property type="evidence" value="ECO:0007669"/>
    <property type="project" value="TreeGrafter"/>
</dbReference>
<protein>
    <submittedName>
        <fullName evidence="4">Chaperone protein</fullName>
    </submittedName>
</protein>
<dbReference type="InterPro" id="IPR051948">
    <property type="entry name" value="Hsp70_co-chaperone_J-domain"/>
</dbReference>
<evidence type="ECO:0000256" key="1">
    <source>
        <dbReference type="ARBA" id="ARBA00023186"/>
    </source>
</evidence>
<dbReference type="PRINTS" id="PR00625">
    <property type="entry name" value="JDOMAIN"/>
</dbReference>
<dbReference type="GO" id="GO:0051787">
    <property type="term" value="F:misfolded protein binding"/>
    <property type="evidence" value="ECO:0007669"/>
    <property type="project" value="TreeGrafter"/>
</dbReference>
<keyword evidence="1" id="KW-0143">Chaperone</keyword>
<dbReference type="RefSeq" id="XP_060301343.1">
    <property type="nucleotide sequence ID" value="XM_060444996.1"/>
</dbReference>
<dbReference type="CDD" id="cd06257">
    <property type="entry name" value="DnaJ"/>
    <property type="match status" value="1"/>
</dbReference>
<feature type="chain" id="PRO_5041355401" evidence="2">
    <location>
        <begin position="20"/>
        <end position="382"/>
    </location>
</feature>